<evidence type="ECO:0000313" key="3">
    <source>
        <dbReference type="WormBase" id="C07B5.2"/>
    </source>
</evidence>
<dbReference type="AlphaFoldDB" id="Q17775"/>
<accession>Q17775</accession>
<dbReference type="FunCoup" id="Q17775">
    <property type="interactions" value="175"/>
</dbReference>
<keyword evidence="2" id="KW-1185">Reference proteome</keyword>
<dbReference type="HOGENOM" id="CLU_2160644_0_0_1"/>
<dbReference type="OrthoDB" id="5779468at2759"/>
<reference evidence="1 2" key="1">
    <citation type="journal article" date="1998" name="Science">
        <title>Genome sequence of the nematode C. elegans: a platform for investigating biology.</title>
        <authorList>
            <consortium name="The C. elegans sequencing consortium"/>
            <person name="Sulson J.E."/>
            <person name="Waterston R."/>
        </authorList>
    </citation>
    <scope>NUCLEOTIDE SEQUENCE [LARGE SCALE GENOMIC DNA]</scope>
    <source>
        <strain evidence="1 2">Bristol N2</strain>
    </source>
</reference>
<dbReference type="eggNOG" id="ENOG502TKJX">
    <property type="taxonomic scope" value="Eukaryota"/>
</dbReference>
<dbReference type="RefSeq" id="NP_509600.1">
    <property type="nucleotide sequence ID" value="NM_077199.3"/>
</dbReference>
<dbReference type="CTD" id="182359"/>
<gene>
    <name evidence="1 3" type="ORF">C07B5.2</name>
    <name evidence="1" type="ORF">CELE_C07B5.2</name>
</gene>
<dbReference type="PIR" id="T19035">
    <property type="entry name" value="T19035"/>
</dbReference>
<name>Q17775_CAEEL</name>
<dbReference type="Proteomes" id="UP000001940">
    <property type="component" value="Chromosome X"/>
</dbReference>
<dbReference type="Bgee" id="WBGene00007407">
    <property type="expression patterns" value="Expressed in larva and 3 other cell types or tissues"/>
</dbReference>
<dbReference type="AGR" id="WB:WBGene00007407"/>
<sequence length="116" mass="13866">MNYKVSEEFNILDTDELNEVLIHLEKIELDAIKILKIIRNPIYQIHIYCNCWDTLVDIQFQIRDFRFMLSKNTGVFNREKYKAFLDHVHLSLEHCNKAAENPYPNCRLKNADQSHL</sequence>
<dbReference type="UCSC" id="C07B5.2">
    <property type="organism name" value="c. elegans"/>
</dbReference>
<dbReference type="EMBL" id="BX284606">
    <property type="protein sequence ID" value="CAA86409.1"/>
    <property type="molecule type" value="Genomic_DNA"/>
</dbReference>
<evidence type="ECO:0000313" key="1">
    <source>
        <dbReference type="EMBL" id="CAA86409.1"/>
    </source>
</evidence>
<dbReference type="WormBase" id="C07B5.2">
    <property type="protein sequence ID" value="CE00892"/>
    <property type="gene ID" value="WBGene00007407"/>
</dbReference>
<dbReference type="GeneID" id="182359"/>
<proteinExistence type="predicted"/>
<evidence type="ECO:0000313" key="2">
    <source>
        <dbReference type="Proteomes" id="UP000001940"/>
    </source>
</evidence>
<dbReference type="OMA" id="IRIMGSI"/>
<dbReference type="KEGG" id="cel:CELE_C07B5.2"/>
<organism evidence="1 2">
    <name type="scientific">Caenorhabditis elegans</name>
    <dbReference type="NCBI Taxonomy" id="6239"/>
    <lineage>
        <taxon>Eukaryota</taxon>
        <taxon>Metazoa</taxon>
        <taxon>Ecdysozoa</taxon>
        <taxon>Nematoda</taxon>
        <taxon>Chromadorea</taxon>
        <taxon>Rhabditida</taxon>
        <taxon>Rhabditina</taxon>
        <taxon>Rhabditomorpha</taxon>
        <taxon>Rhabditoidea</taxon>
        <taxon>Rhabditidae</taxon>
        <taxon>Peloderinae</taxon>
        <taxon>Caenorhabditis</taxon>
    </lineage>
</organism>
<dbReference type="PaxDb" id="6239-C07B5.2"/>
<protein>
    <submittedName>
        <fullName evidence="1">PRESAN domain-containing protein</fullName>
    </submittedName>
</protein>
<dbReference type="InParanoid" id="Q17775"/>